<evidence type="ECO:0000256" key="5">
    <source>
        <dbReference type="ARBA" id="ARBA00023136"/>
    </source>
</evidence>
<dbReference type="Proteomes" id="UP000813461">
    <property type="component" value="Unassembled WGS sequence"/>
</dbReference>
<dbReference type="PROSITE" id="PS50850">
    <property type="entry name" value="MFS"/>
    <property type="match status" value="1"/>
</dbReference>
<dbReference type="PANTHER" id="PTHR23504:SF15">
    <property type="entry name" value="MAJOR FACILITATOR SUPERFAMILY (MFS) PROFILE DOMAIN-CONTAINING PROTEIN"/>
    <property type="match status" value="1"/>
</dbReference>
<dbReference type="OrthoDB" id="10262656at2759"/>
<feature type="transmembrane region" description="Helical" evidence="7">
    <location>
        <begin position="498"/>
        <end position="516"/>
    </location>
</feature>
<evidence type="ECO:0000313" key="10">
    <source>
        <dbReference type="Proteomes" id="UP000813461"/>
    </source>
</evidence>
<gene>
    <name evidence="9" type="ORF">FB567DRAFT_163848</name>
</gene>
<feature type="transmembrane region" description="Helical" evidence="7">
    <location>
        <begin position="398"/>
        <end position="419"/>
    </location>
</feature>
<feature type="compositionally biased region" description="Polar residues" evidence="6">
    <location>
        <begin position="273"/>
        <end position="291"/>
    </location>
</feature>
<feature type="transmembrane region" description="Helical" evidence="7">
    <location>
        <begin position="58"/>
        <end position="80"/>
    </location>
</feature>
<dbReference type="PANTHER" id="PTHR23504">
    <property type="entry name" value="MAJOR FACILITATOR SUPERFAMILY DOMAIN-CONTAINING PROTEIN 10"/>
    <property type="match status" value="1"/>
</dbReference>
<comment type="caution">
    <text evidence="9">The sequence shown here is derived from an EMBL/GenBank/DDBJ whole genome shotgun (WGS) entry which is preliminary data.</text>
</comment>
<feature type="transmembrane region" description="Helical" evidence="7">
    <location>
        <begin position="21"/>
        <end position="46"/>
    </location>
</feature>
<dbReference type="InterPro" id="IPR036259">
    <property type="entry name" value="MFS_trans_sf"/>
</dbReference>
<reference evidence="9" key="1">
    <citation type="journal article" date="2021" name="Nat. Commun.">
        <title>Genetic determinants of endophytism in the Arabidopsis root mycobiome.</title>
        <authorList>
            <person name="Mesny F."/>
            <person name="Miyauchi S."/>
            <person name="Thiergart T."/>
            <person name="Pickel B."/>
            <person name="Atanasova L."/>
            <person name="Karlsson M."/>
            <person name="Huettel B."/>
            <person name="Barry K.W."/>
            <person name="Haridas S."/>
            <person name="Chen C."/>
            <person name="Bauer D."/>
            <person name="Andreopoulos W."/>
            <person name="Pangilinan J."/>
            <person name="LaButti K."/>
            <person name="Riley R."/>
            <person name="Lipzen A."/>
            <person name="Clum A."/>
            <person name="Drula E."/>
            <person name="Henrissat B."/>
            <person name="Kohler A."/>
            <person name="Grigoriev I.V."/>
            <person name="Martin F.M."/>
            <person name="Hacquard S."/>
        </authorList>
    </citation>
    <scope>NUCLEOTIDE SEQUENCE</scope>
    <source>
        <strain evidence="9">MPI-SDFR-AT-0120</strain>
    </source>
</reference>
<dbReference type="SUPFAM" id="SSF103473">
    <property type="entry name" value="MFS general substrate transporter"/>
    <property type="match status" value="1"/>
</dbReference>
<keyword evidence="5 7" id="KW-0472">Membrane</keyword>
<dbReference type="CDD" id="cd17330">
    <property type="entry name" value="MFS_SLC46_TetA_like"/>
    <property type="match status" value="1"/>
</dbReference>
<dbReference type="Pfam" id="PF07690">
    <property type="entry name" value="MFS_1"/>
    <property type="match status" value="1"/>
</dbReference>
<evidence type="ECO:0000256" key="6">
    <source>
        <dbReference type="SAM" id="MobiDB-lite"/>
    </source>
</evidence>
<evidence type="ECO:0000313" key="9">
    <source>
        <dbReference type="EMBL" id="KAH7093111.1"/>
    </source>
</evidence>
<keyword evidence="4 7" id="KW-1133">Transmembrane helix</keyword>
<dbReference type="GO" id="GO:0016020">
    <property type="term" value="C:membrane"/>
    <property type="evidence" value="ECO:0007669"/>
    <property type="project" value="UniProtKB-SubCell"/>
</dbReference>
<feature type="transmembrane region" description="Helical" evidence="7">
    <location>
        <begin position="315"/>
        <end position="332"/>
    </location>
</feature>
<keyword evidence="10" id="KW-1185">Reference proteome</keyword>
<dbReference type="GO" id="GO:0022857">
    <property type="term" value="F:transmembrane transporter activity"/>
    <property type="evidence" value="ECO:0007669"/>
    <property type="project" value="InterPro"/>
</dbReference>
<feature type="transmembrane region" description="Helical" evidence="7">
    <location>
        <begin position="122"/>
        <end position="141"/>
    </location>
</feature>
<feature type="transmembrane region" description="Helical" evidence="7">
    <location>
        <begin position="193"/>
        <end position="215"/>
    </location>
</feature>
<feature type="transmembrane region" description="Helical" evidence="7">
    <location>
        <begin position="153"/>
        <end position="173"/>
    </location>
</feature>
<feature type="transmembrane region" description="Helical" evidence="7">
    <location>
        <begin position="369"/>
        <end position="389"/>
    </location>
</feature>
<feature type="region of interest" description="Disordered" evidence="6">
    <location>
        <begin position="267"/>
        <end position="297"/>
    </location>
</feature>
<feature type="domain" description="Major facilitator superfamily (MFS) profile" evidence="8">
    <location>
        <begin position="21"/>
        <end position="521"/>
    </location>
</feature>
<sequence length="559" mass="61101">MARHRGTTAMGRDTTPFPTRQMAVLALCRICEPIAFMSIFPYAYYMVQDFGITEQSEISMYVGMVTSAFAFAECISGIFWGRLSDRIGRKKVLLGGLFGTGLSMILFGFAKSLPMALVARALGGLLNGNIGVLQTTVAELITVEKHQPRAYSIMPFIWCLGTIVGGFLGGVLARPAGAWPAVFHNTIFETYPYLLPNLFCTAVVLFGLTVGILFLEETHEDRKYDRDCGREAGQWILRKVWRRDADAMFNDKDASLDEMRSMLDDHDADEPAYQSTSSSPTLCSTRTSISEPPSFVLDKEGRSAPTIRQAFSKQVCLNIVCVGILAFHTISLEQLLPILMSKKTPEKGTTHLPFHFTGGFGWSTQTNGAFLATQGVLQMFAQVIVFPWLNKKLGSLRTFWITLCLYPILYVLAPYLALLPEKLRIPGLMLLLVGKVTFQSLSYPSLNIILANSSPSKRVLGTLNGAAASSASICRGFGPTLSGVMDGIGETHGMSGLAWWTIAGVALLGWAPGFILREGKKPAAFILEDEEALLDTYSSDAESILTLTPDDASETVLSK</sequence>
<organism evidence="9 10">
    <name type="scientific">Paraphoma chrysanthemicola</name>
    <dbReference type="NCBI Taxonomy" id="798071"/>
    <lineage>
        <taxon>Eukaryota</taxon>
        <taxon>Fungi</taxon>
        <taxon>Dikarya</taxon>
        <taxon>Ascomycota</taxon>
        <taxon>Pezizomycotina</taxon>
        <taxon>Dothideomycetes</taxon>
        <taxon>Pleosporomycetidae</taxon>
        <taxon>Pleosporales</taxon>
        <taxon>Pleosporineae</taxon>
        <taxon>Phaeosphaeriaceae</taxon>
        <taxon>Paraphoma</taxon>
    </lineage>
</organism>
<evidence type="ECO:0000256" key="3">
    <source>
        <dbReference type="ARBA" id="ARBA00022692"/>
    </source>
</evidence>
<dbReference type="InterPro" id="IPR011701">
    <property type="entry name" value="MFS"/>
</dbReference>
<accession>A0A8K0RHK6</accession>
<proteinExistence type="predicted"/>
<keyword evidence="3 7" id="KW-0812">Transmembrane</keyword>
<evidence type="ECO:0000256" key="7">
    <source>
        <dbReference type="SAM" id="Phobius"/>
    </source>
</evidence>
<dbReference type="EMBL" id="JAGMVJ010000002">
    <property type="protein sequence ID" value="KAH7093111.1"/>
    <property type="molecule type" value="Genomic_DNA"/>
</dbReference>
<feature type="transmembrane region" description="Helical" evidence="7">
    <location>
        <begin position="92"/>
        <end position="110"/>
    </location>
</feature>
<keyword evidence="2" id="KW-0813">Transport</keyword>
<dbReference type="Gene3D" id="1.20.1250.20">
    <property type="entry name" value="MFS general substrate transporter like domains"/>
    <property type="match status" value="1"/>
</dbReference>
<evidence type="ECO:0000256" key="4">
    <source>
        <dbReference type="ARBA" id="ARBA00022989"/>
    </source>
</evidence>
<dbReference type="AlphaFoldDB" id="A0A8K0RHK6"/>
<dbReference type="InterPro" id="IPR020846">
    <property type="entry name" value="MFS_dom"/>
</dbReference>
<comment type="subcellular location">
    <subcellularLocation>
        <location evidence="1">Membrane</location>
        <topology evidence="1">Multi-pass membrane protein</topology>
    </subcellularLocation>
</comment>
<name>A0A8K0RHK6_9PLEO</name>
<evidence type="ECO:0000256" key="1">
    <source>
        <dbReference type="ARBA" id="ARBA00004141"/>
    </source>
</evidence>
<protein>
    <submittedName>
        <fullName evidence="9">Major facilitator superfamily domain-containing protein</fullName>
    </submittedName>
</protein>
<evidence type="ECO:0000256" key="2">
    <source>
        <dbReference type="ARBA" id="ARBA00022448"/>
    </source>
</evidence>
<evidence type="ECO:0000259" key="8">
    <source>
        <dbReference type="PROSITE" id="PS50850"/>
    </source>
</evidence>